<keyword evidence="1" id="KW-0472">Membrane</keyword>
<dbReference type="RefSeq" id="XP_001838807.2">
    <property type="nucleotide sequence ID" value="XM_001838755.2"/>
</dbReference>
<evidence type="ECO:0000313" key="2">
    <source>
        <dbReference type="EMBL" id="EAU83034.2"/>
    </source>
</evidence>
<evidence type="ECO:0008006" key="4">
    <source>
        <dbReference type="Google" id="ProtNLM"/>
    </source>
</evidence>
<keyword evidence="3" id="KW-1185">Reference proteome</keyword>
<protein>
    <recommendedName>
        <fullName evidence="4">G protein-coupled receptor</fullName>
    </recommendedName>
</protein>
<keyword evidence="1" id="KW-1133">Transmembrane helix</keyword>
<comment type="caution">
    <text evidence="2">The sequence shown here is derived from an EMBL/GenBank/DDBJ whole genome shotgun (WGS) entry which is preliminary data.</text>
</comment>
<gene>
    <name evidence="2" type="ORF">CC1G_08971</name>
</gene>
<keyword evidence="1" id="KW-0812">Transmembrane</keyword>
<feature type="transmembrane region" description="Helical" evidence="1">
    <location>
        <begin position="244"/>
        <end position="262"/>
    </location>
</feature>
<feature type="transmembrane region" description="Helical" evidence="1">
    <location>
        <begin position="59"/>
        <end position="80"/>
    </location>
</feature>
<organism evidence="2 3">
    <name type="scientific">Coprinopsis cinerea (strain Okayama-7 / 130 / ATCC MYA-4618 / FGSC 9003)</name>
    <name type="common">Inky cap fungus</name>
    <name type="synonym">Hormographiella aspergillata</name>
    <dbReference type="NCBI Taxonomy" id="240176"/>
    <lineage>
        <taxon>Eukaryota</taxon>
        <taxon>Fungi</taxon>
        <taxon>Dikarya</taxon>
        <taxon>Basidiomycota</taxon>
        <taxon>Agaricomycotina</taxon>
        <taxon>Agaricomycetes</taxon>
        <taxon>Agaricomycetidae</taxon>
        <taxon>Agaricales</taxon>
        <taxon>Agaricineae</taxon>
        <taxon>Psathyrellaceae</taxon>
        <taxon>Coprinopsis</taxon>
    </lineage>
</organism>
<proteinExistence type="predicted"/>
<evidence type="ECO:0000256" key="1">
    <source>
        <dbReference type="SAM" id="Phobius"/>
    </source>
</evidence>
<dbReference type="HOGENOM" id="CLU_044614_4_0_1"/>
<name>A8P4T3_COPC7</name>
<feature type="transmembrane region" description="Helical" evidence="1">
    <location>
        <begin position="12"/>
        <end position="39"/>
    </location>
</feature>
<evidence type="ECO:0000313" key="3">
    <source>
        <dbReference type="Proteomes" id="UP000001861"/>
    </source>
</evidence>
<dbReference type="EMBL" id="AACS02000011">
    <property type="protein sequence ID" value="EAU83034.2"/>
    <property type="molecule type" value="Genomic_DNA"/>
</dbReference>
<feature type="transmembrane region" description="Helical" evidence="1">
    <location>
        <begin position="119"/>
        <end position="140"/>
    </location>
</feature>
<dbReference type="OrthoDB" id="3354175at2759"/>
<sequence length="343" mass="37708">MSSADREYIEFYALSTAATMFANCSISLLAAGMQIFMFIYGLSTFLSTLPSLRKGRLRYIIISGTILVLSVTGTGLDLYVTFKQLYYSGPGIEFIRYKQTTGDALLLYRCYIIWRDVKWLFAPLIVMFTAFIAIVTTNIVRISTGISLSSRAQIQLSLRLSTVAIILTVALNATATALIAYKLIRAQRTFASTLPGRSTSVYQSAVRILIEAAIPLTLFGLLQVFFNVLFYSPTISGVEKPNRAFSAASSVFGALYASFAALSPQMIIFRITTGRSFVQNHEVHSSLGPASGPREQFSQPIVFNKPPPTLDTSLSFVETGSAVSRLENGTHRGEVDIRSEKPF</sequence>
<accession>A8P4T3</accession>
<dbReference type="AlphaFoldDB" id="A8P4T3"/>
<dbReference type="VEuPathDB" id="FungiDB:CC1G_08971"/>
<dbReference type="InParanoid" id="A8P4T3"/>
<dbReference type="Proteomes" id="UP000001861">
    <property type="component" value="Unassembled WGS sequence"/>
</dbReference>
<dbReference type="KEGG" id="cci:CC1G_08971"/>
<dbReference type="GeneID" id="6015402"/>
<reference evidence="2 3" key="1">
    <citation type="journal article" date="2010" name="Proc. Natl. Acad. Sci. U.S.A.">
        <title>Insights into evolution of multicellular fungi from the assembled chromosomes of the mushroom Coprinopsis cinerea (Coprinus cinereus).</title>
        <authorList>
            <person name="Stajich J.E."/>
            <person name="Wilke S.K."/>
            <person name="Ahren D."/>
            <person name="Au C.H."/>
            <person name="Birren B.W."/>
            <person name="Borodovsky M."/>
            <person name="Burns C."/>
            <person name="Canback B."/>
            <person name="Casselton L.A."/>
            <person name="Cheng C.K."/>
            <person name="Deng J."/>
            <person name="Dietrich F.S."/>
            <person name="Fargo D.C."/>
            <person name="Farman M.L."/>
            <person name="Gathman A.C."/>
            <person name="Goldberg J."/>
            <person name="Guigo R."/>
            <person name="Hoegger P.J."/>
            <person name="Hooker J.B."/>
            <person name="Huggins A."/>
            <person name="James T.Y."/>
            <person name="Kamada T."/>
            <person name="Kilaru S."/>
            <person name="Kodira C."/>
            <person name="Kues U."/>
            <person name="Kupfer D."/>
            <person name="Kwan H.S."/>
            <person name="Lomsadze A."/>
            <person name="Li W."/>
            <person name="Lilly W.W."/>
            <person name="Ma L.J."/>
            <person name="Mackey A.J."/>
            <person name="Manning G."/>
            <person name="Martin F."/>
            <person name="Muraguchi H."/>
            <person name="Natvig D.O."/>
            <person name="Palmerini H."/>
            <person name="Ramesh M.A."/>
            <person name="Rehmeyer C.J."/>
            <person name="Roe B.A."/>
            <person name="Shenoy N."/>
            <person name="Stanke M."/>
            <person name="Ter-Hovhannisyan V."/>
            <person name="Tunlid A."/>
            <person name="Velagapudi R."/>
            <person name="Vision T.J."/>
            <person name="Zeng Q."/>
            <person name="Zolan M.E."/>
            <person name="Pukkila P.J."/>
        </authorList>
    </citation>
    <scope>NUCLEOTIDE SEQUENCE [LARGE SCALE GENOMIC DNA]</scope>
    <source>
        <strain evidence="3">Okayama-7 / 130 / ATCC MYA-4618 / FGSC 9003</strain>
    </source>
</reference>
<feature type="transmembrane region" description="Helical" evidence="1">
    <location>
        <begin position="205"/>
        <end position="232"/>
    </location>
</feature>
<feature type="transmembrane region" description="Helical" evidence="1">
    <location>
        <begin position="160"/>
        <end position="184"/>
    </location>
</feature>